<keyword evidence="1" id="KW-0812">Transmembrane</keyword>
<evidence type="ECO:0000313" key="3">
    <source>
        <dbReference type="Proteomes" id="UP000189935"/>
    </source>
</evidence>
<proteinExistence type="predicted"/>
<gene>
    <name evidence="2" type="ORF">SAMN05444159_6264</name>
</gene>
<dbReference type="EMBL" id="LT670844">
    <property type="protein sequence ID" value="SHL57798.1"/>
    <property type="molecule type" value="Genomic_DNA"/>
</dbReference>
<evidence type="ECO:0000256" key="1">
    <source>
        <dbReference type="SAM" id="Phobius"/>
    </source>
</evidence>
<keyword evidence="1" id="KW-1133">Transmembrane helix</keyword>
<name>A0A1M7BRX8_9BRAD</name>
<dbReference type="OrthoDB" id="8249483at2"/>
<reference evidence="2 3" key="1">
    <citation type="submission" date="2016-11" db="EMBL/GenBank/DDBJ databases">
        <authorList>
            <person name="Jaros S."/>
            <person name="Januszkiewicz K."/>
            <person name="Wedrychowicz H."/>
        </authorList>
    </citation>
    <scope>NUCLEOTIDE SEQUENCE [LARGE SCALE GENOMIC DNA]</scope>
    <source>
        <strain evidence="2 3">GAS499</strain>
    </source>
</reference>
<dbReference type="AlphaFoldDB" id="A0A1M7BRX8"/>
<sequence>MEIVEQRRLEHVKGVVRDHDATIILGYSIFSIALLIAIYFDSMSPGVSLGDLSSMTVFP</sequence>
<accession>A0A1M7BRX8</accession>
<dbReference type="RefSeq" id="WP_079543484.1">
    <property type="nucleotide sequence ID" value="NZ_LT670844.1"/>
</dbReference>
<feature type="transmembrane region" description="Helical" evidence="1">
    <location>
        <begin position="21"/>
        <end position="40"/>
    </location>
</feature>
<organism evidence="2 3">
    <name type="scientific">Bradyrhizobium lablabi</name>
    <dbReference type="NCBI Taxonomy" id="722472"/>
    <lineage>
        <taxon>Bacteria</taxon>
        <taxon>Pseudomonadati</taxon>
        <taxon>Pseudomonadota</taxon>
        <taxon>Alphaproteobacteria</taxon>
        <taxon>Hyphomicrobiales</taxon>
        <taxon>Nitrobacteraceae</taxon>
        <taxon>Bradyrhizobium</taxon>
    </lineage>
</organism>
<keyword evidence="1" id="KW-0472">Membrane</keyword>
<evidence type="ECO:0000313" key="2">
    <source>
        <dbReference type="EMBL" id="SHL57798.1"/>
    </source>
</evidence>
<protein>
    <submittedName>
        <fullName evidence="2">Uncharacterized protein</fullName>
    </submittedName>
</protein>
<dbReference type="Proteomes" id="UP000189935">
    <property type="component" value="Chromosome I"/>
</dbReference>